<protein>
    <submittedName>
        <fullName evidence="2">Uncharacterized protein</fullName>
    </submittedName>
</protein>
<gene>
    <name evidence="2" type="ORF">GBAR_LOCUS16263</name>
</gene>
<evidence type="ECO:0000313" key="3">
    <source>
        <dbReference type="Proteomes" id="UP001174909"/>
    </source>
</evidence>
<feature type="non-terminal residue" evidence="2">
    <location>
        <position position="1"/>
    </location>
</feature>
<dbReference type="AlphaFoldDB" id="A0AA35WQ13"/>
<name>A0AA35WQ13_GEOBA</name>
<keyword evidence="1" id="KW-0812">Transmembrane</keyword>
<evidence type="ECO:0000313" key="2">
    <source>
        <dbReference type="EMBL" id="CAI8028539.1"/>
    </source>
</evidence>
<proteinExistence type="predicted"/>
<keyword evidence="3" id="KW-1185">Reference proteome</keyword>
<feature type="transmembrane region" description="Helical" evidence="1">
    <location>
        <begin position="25"/>
        <end position="50"/>
    </location>
</feature>
<keyword evidence="1" id="KW-1133">Transmembrane helix</keyword>
<keyword evidence="1" id="KW-0472">Membrane</keyword>
<sequence>MARQGAFDCCGASTGCSARLMVAKWFLIVFNVAFWTMGVISLALGLWIYLTMNEYATFSEGKD</sequence>
<evidence type="ECO:0000256" key="1">
    <source>
        <dbReference type="SAM" id="Phobius"/>
    </source>
</evidence>
<comment type="caution">
    <text evidence="2">The sequence shown here is derived from an EMBL/GenBank/DDBJ whole genome shotgun (WGS) entry which is preliminary data.</text>
</comment>
<reference evidence="2" key="1">
    <citation type="submission" date="2023-03" db="EMBL/GenBank/DDBJ databases">
        <authorList>
            <person name="Steffen K."/>
            <person name="Cardenas P."/>
        </authorList>
    </citation>
    <scope>NUCLEOTIDE SEQUENCE</scope>
</reference>
<accession>A0AA35WQ13</accession>
<dbReference type="EMBL" id="CASHTH010002343">
    <property type="protein sequence ID" value="CAI8028539.1"/>
    <property type="molecule type" value="Genomic_DNA"/>
</dbReference>
<dbReference type="Proteomes" id="UP001174909">
    <property type="component" value="Unassembled WGS sequence"/>
</dbReference>
<organism evidence="2 3">
    <name type="scientific">Geodia barretti</name>
    <name type="common">Barrett's horny sponge</name>
    <dbReference type="NCBI Taxonomy" id="519541"/>
    <lineage>
        <taxon>Eukaryota</taxon>
        <taxon>Metazoa</taxon>
        <taxon>Porifera</taxon>
        <taxon>Demospongiae</taxon>
        <taxon>Heteroscleromorpha</taxon>
        <taxon>Tetractinellida</taxon>
        <taxon>Astrophorina</taxon>
        <taxon>Geodiidae</taxon>
        <taxon>Geodia</taxon>
    </lineage>
</organism>